<dbReference type="GO" id="GO:0007155">
    <property type="term" value="P:cell adhesion"/>
    <property type="evidence" value="ECO:0007669"/>
    <property type="project" value="InterPro"/>
</dbReference>
<organism evidence="2 3">
    <name type="scientific">Aliikangiella marina</name>
    <dbReference type="NCBI Taxonomy" id="1712262"/>
    <lineage>
        <taxon>Bacteria</taxon>
        <taxon>Pseudomonadati</taxon>
        <taxon>Pseudomonadota</taxon>
        <taxon>Gammaproteobacteria</taxon>
        <taxon>Oceanospirillales</taxon>
        <taxon>Pleioneaceae</taxon>
        <taxon>Aliikangiella</taxon>
    </lineage>
</organism>
<reference evidence="2 3" key="1">
    <citation type="submission" date="2019-06" db="EMBL/GenBank/DDBJ databases">
        <title>Draft genome of Aliikangiella marina GYP-15.</title>
        <authorList>
            <person name="Wang G."/>
        </authorList>
    </citation>
    <scope>NUCLEOTIDE SEQUENCE [LARGE SCALE GENOMIC DNA]</scope>
    <source>
        <strain evidence="2 3">GYP-15</strain>
    </source>
</reference>
<dbReference type="GO" id="GO:0009289">
    <property type="term" value="C:pilus"/>
    <property type="evidence" value="ECO:0007669"/>
    <property type="project" value="InterPro"/>
</dbReference>
<dbReference type="Pfam" id="PF00114">
    <property type="entry name" value="Pilin"/>
    <property type="match status" value="1"/>
</dbReference>
<keyword evidence="1" id="KW-0812">Transmembrane</keyword>
<dbReference type="EMBL" id="VIKR01000003">
    <property type="protein sequence ID" value="TQV73943.1"/>
    <property type="molecule type" value="Genomic_DNA"/>
</dbReference>
<proteinExistence type="predicted"/>
<dbReference type="OrthoDB" id="9898056at2"/>
<dbReference type="Proteomes" id="UP000317839">
    <property type="component" value="Unassembled WGS sequence"/>
</dbReference>
<feature type="transmembrane region" description="Helical" evidence="1">
    <location>
        <begin position="6"/>
        <end position="24"/>
    </location>
</feature>
<protein>
    <recommendedName>
        <fullName evidence="4">Pilin</fullName>
    </recommendedName>
</protein>
<evidence type="ECO:0000313" key="3">
    <source>
        <dbReference type="Proteomes" id="UP000317839"/>
    </source>
</evidence>
<dbReference type="AlphaFoldDB" id="A0A545T9P8"/>
<evidence type="ECO:0000256" key="1">
    <source>
        <dbReference type="SAM" id="Phobius"/>
    </source>
</evidence>
<sequence length="144" mass="16128">MNKNLIILVLMLSAIGAGIYFAVLQDKNRDDILLVEQAINNFSQAVSPLEKQFLNNRKFQLANTKTNLPLNKTGQSIEVTTVVGVDRVTLRFSDGDTEVANKTIVLVPFIENSQVRWQCIEGSIILRLRPRDCQLGKKILLSSD</sequence>
<accession>A0A545T9P8</accession>
<keyword evidence="3" id="KW-1185">Reference proteome</keyword>
<keyword evidence="1" id="KW-0472">Membrane</keyword>
<gene>
    <name evidence="2" type="ORF">FLL45_13855</name>
</gene>
<name>A0A545T9P8_9GAMM</name>
<comment type="caution">
    <text evidence="2">The sequence shown here is derived from an EMBL/GenBank/DDBJ whole genome shotgun (WGS) entry which is preliminary data.</text>
</comment>
<dbReference type="InterPro" id="IPR001082">
    <property type="entry name" value="Pilin"/>
</dbReference>
<dbReference type="RefSeq" id="WP_142942650.1">
    <property type="nucleotide sequence ID" value="NZ_VIKR01000003.1"/>
</dbReference>
<dbReference type="Gene3D" id="3.30.700.10">
    <property type="entry name" value="Glycoprotein, Type 4 Pilin"/>
    <property type="match status" value="1"/>
</dbReference>
<evidence type="ECO:0008006" key="4">
    <source>
        <dbReference type="Google" id="ProtNLM"/>
    </source>
</evidence>
<keyword evidence="1" id="KW-1133">Transmembrane helix</keyword>
<evidence type="ECO:0000313" key="2">
    <source>
        <dbReference type="EMBL" id="TQV73943.1"/>
    </source>
</evidence>